<dbReference type="Pfam" id="PF17803">
    <property type="entry name" value="Cadherin_4"/>
    <property type="match status" value="9"/>
</dbReference>
<dbReference type="Proteomes" id="UP000016562">
    <property type="component" value="Unassembled WGS sequence"/>
</dbReference>
<dbReference type="EMBL" id="BATM01000021">
    <property type="protein sequence ID" value="GAD79878.1"/>
    <property type="molecule type" value="Genomic_DNA"/>
</dbReference>
<dbReference type="PANTHER" id="PTHR14139">
    <property type="entry name" value="CALSYNTENIN"/>
    <property type="match status" value="1"/>
</dbReference>
<reference evidence="3 4" key="1">
    <citation type="submission" date="2013-09" db="EMBL/GenBank/DDBJ databases">
        <title>Whole genome shotgun sequence of Vibrio ezurae NBRC 102218.</title>
        <authorList>
            <person name="Yoshida I."/>
            <person name="Hosoyama A."/>
            <person name="Numata M."/>
            <person name="Hashimoto M."/>
            <person name="Hosoyama Y."/>
            <person name="Tsuchikane K."/>
            <person name="Noguchi M."/>
            <person name="Hirakata S."/>
            <person name="Ichikawa N."/>
            <person name="Ohji S."/>
            <person name="Yamazoe A."/>
            <person name="Fujita N."/>
        </authorList>
    </citation>
    <scope>NUCLEOTIDE SEQUENCE [LARGE SCALE GENOMIC DNA]</scope>
    <source>
        <strain evidence="3 4">NBRC 102218</strain>
    </source>
</reference>
<dbReference type="InterPro" id="IPR002126">
    <property type="entry name" value="Cadherin-like_dom"/>
</dbReference>
<dbReference type="Pfam" id="PF17892">
    <property type="entry name" value="Cadherin_5"/>
    <property type="match status" value="8"/>
</dbReference>
<dbReference type="InterPro" id="IPR041690">
    <property type="entry name" value="Cadherin_5"/>
</dbReference>
<dbReference type="eggNOG" id="COG2911">
    <property type="taxonomic scope" value="Bacteria"/>
</dbReference>
<feature type="compositionally biased region" description="Low complexity" evidence="1">
    <location>
        <begin position="3375"/>
        <end position="3391"/>
    </location>
</feature>
<sequence>MDGQVTATDVDHRAVLTYTPDNLKGVYGTFTLNSSSGKWHYTLDNNAHQALAQGESHVETMQVTVTDDQGATTTQQVTVTVEGTNDKPVLSADTHTGSVNEDGTLFARGQILATDADHNAKLTYTAGSHHGTYGDFTLNAGSGTWTYTLDNKHHQDLAAGETHTESMLVTVTDDKGATVTETVAVTVTGTNDIPVITSKAPLETVKEDGLQFVDGQVIATDVDHGAVLTYTPDSLQGQYGTFVLNASSGKWHYTLDNSANQALAEGESYTETMRVTVIDDKGATATQQITVTVEGTNDRPVITSQAQAETVKEDGVQAVAGQVTATDVDHGAVLTYTPDSLQGQYGTFLLDASSGQWKYTLDNAAHQALAEGESQTDTMLVTVTDDKGATTTQQVVVTVEGTNDVPKLQADTHTGSVTEDGTLSAKGQVLATDVDHNAQLAYSTSNSQGAYGDFTLDPTSGEWTYKLSNAQHQDLSEGEVHTESMLITVTDDKGATVTETVAVTVTGTNDQPVVTFKDNSADHTHGTLSFTDVDTFDTHTYAVSGSTISGDTQTIVGQFGDLVLDTKTGAYTYTQHPSVSGMSMDANGVYHGKEFFEVSTSDNHGGTSTKYLTFEPSMVASAPTKDGQPPVLTPVLNQAPELLDHQPVIAPITPPVNQFGALTIDPSSDTGTSDTDGITSVTTPSVTGHTDIPFSVVTLTDENGNVVATTTSNAQGDFNVALAQLSGSISGDTHHISGVALAPSATASVSTPTPLQLVIDTGIHTPSVDITDGTTQTTQHPNHIISGTELSNVEISGVIDHQGVETDLTGLTVTDEKGHVAHLDPTQATVDAKTGVFTLHADLSSYGLVDGTLTVDATATDLAGNTKQSTSTATLDTHPGSIAIDGTLSGDNVINALETQSPLTVSGTSTGIEAGQLVTIDFNNHHYSATVGTDGKWSTPVPATDLTQLTNGSTPVITANVADKAGNAATPATHDMQVDTHIDTTTVALSDGGKGANFDRVINAAEKTHAEISGTIDSTATLTLLTISDGHNTIPVPLASVAVTLDGHFTATGVDVSSLADGTLTVTATAVDPAGNESSNTGSALMDTAPPVAPHITPIPAGHDKTPTLSGTGEVGSTITFVDGNGNTLGSTVVNSAGTFTFTPSTDLPDGGKVTATSTDIHGNTSAPTTVLTHIDTHIAQTAVDITDGTTGSTAHPNHQISADELHAVSIAGSIDRTDGTETLTTLTVTDSAGTKVKLDIKQVTFDSKTGIFSIEKLDLSGHQFVDGQLTVEATAQDAAGNISSVQGLATLDKTPGTLSFDNTLSGDNIVNAKEAHSPLTISGTTTGIEAGQIVDVTLESHTYHATVDASGHWVTTVPQTDVAKLPEGDLVMQAEVHDLAGNNTQAISRQLSVDTAVKPPKSVTFESTGQDNLYNIKELGPDGTVTATIALPDDVKAGDVLTINGVPHPITDQDILHTEVTTPVTPTTTVTVSITDQAGNTSSDVSNTAAGSDLTPPSVPVLLPIANADHNKDNTPEINGITEANAKVDIYIDGTVVGTVTANSKGSFTYTPPTLPDGLHSFTAIATDAAGNPSTFSAAVQTTIDTTLPAQLGVSLETDTGASSTDKVTQTGTLHIQHHETGSQILYSVDHGTTWSNSFTPVEDHNEVVVKQVDQAGNESKTTSLSFTLDTQVAAPGVKLKLDSGSSSIDHITKNGDLDVTGTEPGAHVEYSIDGGKHWVDTIGHQIDGDYTVLVRQTDVAGNVSGSTSISYTLDTQTDVDVAISDSSSGVFHGNHFLNSYEIVHNENTITGHMEVAGELTKLIISDAHQHEVIVDLNKVNLHTDGSFDISNTDLSSLDDGTLTVTATSKDIAGNTDTSSGTIFKDTVNEATDVTNSVKEEDITTISGQVNMEPDAHGSSSLAFGSSSLSGDIDGTYGTLHLNNDGTYTYDLNNADPKVQALGEGATLQDVLTYKTTDPAGNEKESHLTVTITGTNDQAVIAGVDTGDVTEGVSPQDHSLLQTDGQLTIDDIDTNTLTAGGEEQFVTQVAPASNTHNLGALTIDKAGHWQYQVHNDDQAVQALQEHDTHVDQFIVHSVDGTAHTIAVTITGTKDAPTIEVATGADHGAVIEQGSTSDGHAIAGQQTTTGQLVGHDVDTADTQAWSIVGTSDGTYGHISVDANGEWTYTLDNALTATQGLTQDQHVTESFTVRVTDSTGLTADQNVVIDVKGSNDQAQIVGTDIGSVKEDITRKHQLHTDGQLTISDVDSGEAHFQASTMLAGQNGHHGTLSIDEKGRWHYVVDNSLQAVQELKETDHIDDVFTVLSADGTEHTITVTINGTNDLPEIVKGIGDTGAVTEAGSHANSSHDKAVDAGIRSTSGTLTATEHDQGDPAHWGVAKPQGTYGHLSIDPDSGHWVYTLDNLKADSLHANQVVTETFDVTDTDSSNTPVSHKVVITITGSNDVPVITGTRAGSVTEAGGTANALTGTPSIHGTLSALDPDNNDGTLAWSVQGATLGTTVKEGTYGSISIDPHGHWVYTIDDSKDATQALTGKQSPKEHFTFLVTDSSGQSIKQNVEITVHGSNDNPVLSAYSPITFAEDSTPAHSQSHVQTVVLPKVTDVDDSTFTYSIDSHLDHGNHNNPWITIDSHTGVISVHTDAKDLQHLSVGATHTEDVVVTVKDAQGGTTQQTLHLTISGTNDAPTITSAKITANQDEHGNPSAQTIGSDALNRVDVIEDHVVSGVVQFSDIDDNADPSHPTGDTHEFFVVDSHGHNIDVPGFILDKNSGSFMFDTSLPEYQHLQVGETEHVDLNIKLVDRYGAESIKTLHFVLHGQNDAPEVVQLHPLQVLEDTTLKFSVGDLVGAQHQYIRDPEGDAMAISEVKVVAGHDGHVHGAIVDLGMGNYQFKPDANYHGDVQLQYKIDDGRGSTVVKNGVIVVTPQNDAPTQGSTQLAHVAEDSGAITFTVQELLANIHDIDNVASSNSGIELVLGSVTLEHGEGKLVDNHDDTWTFIPDPDWNSHKGAGDAKFAFKYIETGTAFGQVSGAPVEYAGAATIKIDPVQDPATIHIPRAPGVITAGGADITGKLTVTDPDLNEDHFKAESSIQGAHGFAKINTLGEWQYQLQDQDPKVQALGEGEVLTDTIRVHSVDGTEASLVIEIHGTNDQPTIALAHQITATEANLGDQFTTEPKLVTGHFAATDPDAHDTVTFTLLGHSGLPTSHFKGNTVPGLTVHSDGSYSFDRTDVAYNYLQEGETLSFDITIQASDGHGGVDTRVVPMVIIGTNDAPEITQQIDNLGTIDSAHSSLRFDESTLLQSATDPDGDLLSIFKVGTSQNADVQVLDSTLGHIDEDGAGGYIYHPTASARGKDVAISYKVTDGTEVVVGHTVIHVDPLPTSTGSQTPTPTHTGNNNVHSTPPVITDTDVISGDLTGDVGEDGTSYKDSSGHTHVADIDGHVSAKSPSESHAHGVSGANHTPGQYGYLSVTPAGDWQYHLYSHTGLTDPVNQLSEGETLTDSISVTSAHSGHQDITITIHGSNDVPIIMGVENVQVFKQGSSQALAQSKAIIEVDKMHLEGDLKAQDPDSKDHVTYTLDPSNTVEGFSIDQHGHYQYTPTHSDAVLQGLKPGDTRDVTAQVLVSDGHGGDITVPVVLTVHGRNTAPTADKDVSLGNSDEDHVVQIDGTSIGTGQLVTHAGTAIDLVALAHAKDIDNDDLHVVNIKVDGGHGTFSDKGNGVYEFVPESNYHGSVGFTYEITDGLESTSVHATLTIDSVNDKPVAHDFALKTTDEDRAIHFTQNDIIGQGTLAAHGHVDDPDLATDSAEKIVLTDVSLVDPTQGTLASDGKGGYSFTPAKDVNGDIHLHYTVHDQLGSHQGVIGGQQSDSGTATIHVTPINDKPVITDSKHESSTEDDKSTFVAEGKLDISDADSGEGHFIANSHMTPNSGGNYGYLELDKQGHWKYHLMKNFDSHIQSLAAGEKLQEHFILHTDDGAGTTHELVVEIIGTNDGARISGTGTAGTMKTEVTPSVTEQLGSSATATATPHEITTSGTLTVHDVDKGEAGFKAQTLNPTNSGHHYGTLTIQQSGAWTYVVDNNNRDVQVLHEGEQIQEHFTVTSLDGTATQDVIVTLVGKNNAPVIADIATQSTDEGAGVIRGQLHSSDIDNDAGAVTYSLEQGAKAPAGFHLNSDGSYTFDSTVNAYDALAKGETLPISVKVVATDASSGVSESKAINIVVTGTNDPSVIGGQDTTTVTDAKDLLDGATSQPQTLTVADVDHNENSFIAETDLKPHTAAANGLSQSAYGHLSINSNGQWQYHVDHADKVRNIPDGQQVIETFTVQSKDGTNHTVTVTLEGKNEAAQFAGQLTGNVTDGHSTTAAGTLTVTDEDHGETGKTTAETNIQPSSTTDSKGHSTNAYGHLDIDEQGQWTYTVDNQKALQALPENSAVKETFHVHAADGTEHDVVITLTGTDDAPTITGSHAVDVTDTALQSSVKHLHVSDADTGQSHFKDNSHVSADSSTASGGADQTHHGAYGHLSIKANGRWQYHVDDADAVKAIPDGETVTETFTVHTADSTTQTITVTLEGKNEAATFKGDLDGTVTDGQSTSVTGTVQVSDVDYGQAGLTTAQNHLAPSNTDIQHHTGLSTNAYGHLSVESNGHWAYHIDDTAAFNSIADGQKVIETFAIEAKDGTHHNIVITLIGSNDAPTVSGAVAMQQRGTEDRTITLNQSQLLSHAVDVDNADHLTVVNVQASHGTIKVDQHGKILYTPDANYHGSETFTYDVKDSKGATVHTQASMQIDSVNDAPTVAHSVTLTGINEDTHSSIDASALLAGASDADHDSLSILNNSVSADHGRIQYDSNSHTYTYRPNANFHGQDTLHYQVSDDIGGTVAQTATIDVASVNDSPTVSNSVALPASAEDTSVTITTTQLIANAHDDDGDTLHISQLTASHGSLLDNHDGTWRFTPDQNYNGRVDLSYQVDDGHGGQIAQSATMTVTPENDAAQIQLNAAVDVDNAHNLITGGTLTISDPDGAAEESFRPETGLQGQFGELEMSADGQFKYTLNSHQPAIEQLPFGQTTTDSVTVHSQDGTEYVVVVNISGQTEHAPSVSQHVPIALTTSEHHQFSSADFAFNDADGDALDHITITQLPTHGELTLHGQQVQANQSVSAQDIDQLLFTADNHDTGPVTFDFTASDGHSDSAQASMTISVSPAPVTTPPITPASPMPSVSSDEPVFDTPIETVSIEDPLSLESLAASSNDGHPIDGAQAYLDQLGVSDDIAAGQSFTDHQPSGDLDLVLAQADTVTVDVDGIIVTPTEADSASVIDDEHKQHDDIHQQEMHQTEVHHQWDDSHHG</sequence>
<proteinExistence type="predicted"/>
<dbReference type="InterPro" id="IPR040853">
    <property type="entry name" value="RapA2_cadherin-like"/>
</dbReference>
<dbReference type="CDD" id="cd11304">
    <property type="entry name" value="Cadherin_repeat"/>
    <property type="match status" value="1"/>
</dbReference>
<organism evidence="3 4">
    <name type="scientific">Vibrio ezurae NBRC 102218</name>
    <dbReference type="NCBI Taxonomy" id="1219080"/>
    <lineage>
        <taxon>Bacteria</taxon>
        <taxon>Pseudomonadati</taxon>
        <taxon>Pseudomonadota</taxon>
        <taxon>Gammaproteobacteria</taxon>
        <taxon>Vibrionales</taxon>
        <taxon>Vibrionaceae</taxon>
        <taxon>Vibrio</taxon>
    </lineage>
</organism>
<dbReference type="SUPFAM" id="SSF49313">
    <property type="entry name" value="Cadherin-like"/>
    <property type="match status" value="2"/>
</dbReference>
<dbReference type="GO" id="GO:0016020">
    <property type="term" value="C:membrane"/>
    <property type="evidence" value="ECO:0007669"/>
    <property type="project" value="InterPro"/>
</dbReference>
<dbReference type="NCBIfam" id="NF012211">
    <property type="entry name" value="tand_rpt_95"/>
    <property type="match status" value="7"/>
</dbReference>
<dbReference type="Pfam" id="PF19077">
    <property type="entry name" value="Big_13"/>
    <property type="match status" value="1"/>
</dbReference>
<dbReference type="GO" id="GO:0007156">
    <property type="term" value="P:homophilic cell adhesion via plasma membrane adhesion molecules"/>
    <property type="evidence" value="ECO:0007669"/>
    <property type="project" value="InterPro"/>
</dbReference>
<dbReference type="eggNOG" id="COG0354">
    <property type="taxonomic scope" value="Bacteria"/>
</dbReference>
<dbReference type="InterPro" id="IPR015919">
    <property type="entry name" value="Cadherin-like_sf"/>
</dbReference>
<dbReference type="Pfam" id="PF17963">
    <property type="entry name" value="Big_9"/>
    <property type="match status" value="1"/>
</dbReference>
<dbReference type="InterPro" id="IPR013783">
    <property type="entry name" value="Ig-like_fold"/>
</dbReference>
<dbReference type="SMART" id="SM00112">
    <property type="entry name" value="CA"/>
    <property type="match status" value="10"/>
</dbReference>
<dbReference type="eggNOG" id="COG3420">
    <property type="taxonomic scope" value="Bacteria"/>
</dbReference>
<dbReference type="Gene3D" id="2.60.40.3440">
    <property type="match status" value="1"/>
</dbReference>
<keyword evidence="4" id="KW-1185">Reference proteome</keyword>
<dbReference type="NCBIfam" id="TIGR01965">
    <property type="entry name" value="VCBS_repeat"/>
    <property type="match status" value="25"/>
</dbReference>
<dbReference type="InterPro" id="IPR041498">
    <property type="entry name" value="Big_6"/>
</dbReference>
<dbReference type="Pfam" id="PF17936">
    <property type="entry name" value="Big_6"/>
    <property type="match status" value="1"/>
</dbReference>
<feature type="region of interest" description="Disordered" evidence="1">
    <location>
        <begin position="3375"/>
        <end position="3401"/>
    </location>
</feature>
<gene>
    <name evidence="3" type="ORF">VEZ01S_21_00010</name>
</gene>
<feature type="domain" description="Cadherin" evidence="2">
    <location>
        <begin position="213"/>
        <end position="302"/>
    </location>
</feature>
<comment type="caution">
    <text evidence="3">The sequence shown here is derived from an EMBL/GenBank/DDBJ whole genome shotgun (WGS) entry which is preliminary data.</text>
</comment>
<dbReference type="PANTHER" id="PTHR14139:SF2">
    <property type="entry name" value="CALSYNTENIN-1"/>
    <property type="match status" value="1"/>
</dbReference>
<feature type="compositionally biased region" description="Polar residues" evidence="1">
    <location>
        <begin position="4372"/>
        <end position="4392"/>
    </location>
</feature>
<dbReference type="InterPro" id="IPR010221">
    <property type="entry name" value="VCBS_dom"/>
</dbReference>
<dbReference type="NCBIfam" id="NF033510">
    <property type="entry name" value="Ca_tandemer"/>
    <property type="match status" value="4"/>
</dbReference>
<evidence type="ECO:0000313" key="3">
    <source>
        <dbReference type="EMBL" id="GAD79878.1"/>
    </source>
</evidence>
<dbReference type="GO" id="GO:0005509">
    <property type="term" value="F:calcium ion binding"/>
    <property type="evidence" value="ECO:0007669"/>
    <property type="project" value="InterPro"/>
</dbReference>
<dbReference type="eggNOG" id="COG2931">
    <property type="taxonomic scope" value="Bacteria"/>
</dbReference>
<feature type="region of interest" description="Disordered" evidence="1">
    <location>
        <begin position="4364"/>
        <end position="4392"/>
    </location>
</feature>
<dbReference type="PROSITE" id="PS50268">
    <property type="entry name" value="CADHERIN_2"/>
    <property type="match status" value="6"/>
</dbReference>
<dbReference type="STRING" id="1219080.VEZ01S_21_00010"/>
<accession>U3CP19</accession>
<evidence type="ECO:0000259" key="2">
    <source>
        <dbReference type="PROSITE" id="PS50268"/>
    </source>
</evidence>
<feature type="domain" description="Cadherin" evidence="2">
    <location>
        <begin position="103"/>
        <end position="196"/>
    </location>
</feature>
<dbReference type="InterPro" id="IPR044016">
    <property type="entry name" value="Big_13"/>
</dbReference>
<evidence type="ECO:0000256" key="1">
    <source>
        <dbReference type="SAM" id="MobiDB-lite"/>
    </source>
</evidence>
<dbReference type="Gene3D" id="2.60.40.10">
    <property type="entry name" value="Immunoglobulins"/>
    <property type="match status" value="26"/>
</dbReference>
<feature type="region of interest" description="Disordered" evidence="1">
    <location>
        <begin position="4479"/>
        <end position="4507"/>
    </location>
</feature>
<feature type="compositionally biased region" description="Low complexity" evidence="1">
    <location>
        <begin position="4494"/>
        <end position="4505"/>
    </location>
</feature>
<dbReference type="Gene3D" id="2.60.40.2810">
    <property type="match status" value="1"/>
</dbReference>
<dbReference type="eggNOG" id="COG2304">
    <property type="taxonomic scope" value="Bacteria"/>
</dbReference>
<feature type="domain" description="Cadherin" evidence="2">
    <location>
        <begin position="4125"/>
        <end position="4223"/>
    </location>
</feature>
<feature type="domain" description="Cadherin" evidence="2">
    <location>
        <begin position="4"/>
        <end position="90"/>
    </location>
</feature>
<protein>
    <recommendedName>
        <fullName evidence="2">Cadherin domain-containing protein</fullName>
    </recommendedName>
</protein>
<name>U3CP19_9VIBR</name>
<feature type="domain" description="Cadherin" evidence="2">
    <location>
        <begin position="303"/>
        <end position="408"/>
    </location>
</feature>
<feature type="domain" description="Cadherin" evidence="2">
    <location>
        <begin position="409"/>
        <end position="514"/>
    </location>
</feature>
<evidence type="ECO:0000313" key="4">
    <source>
        <dbReference type="Proteomes" id="UP000016562"/>
    </source>
</evidence>